<accession>A0A3A8EWA6</accession>
<dbReference type="Proteomes" id="UP000269001">
    <property type="component" value="Unassembled WGS sequence"/>
</dbReference>
<comment type="similarity">
    <text evidence="1">Belongs to the UPF0319 family.</text>
</comment>
<dbReference type="PANTHER" id="PTHR38108">
    <property type="entry name" value="UPF0319 PROTEIN YCCT"/>
    <property type="match status" value="1"/>
</dbReference>
<dbReference type="Pfam" id="PF09829">
    <property type="entry name" value="DUF2057"/>
    <property type="match status" value="1"/>
</dbReference>
<sequence>MTLKFTLAALSLCLSSSVFAAATITAPEEIVILAVNDQEVNSGLLRQKENDYKVDAGEISISVRYQEFFQHLDGEHDIVKSGIVTLKTPPLKDGASYKLDVVNAPKNFEDAKKYAEQPTIALYNANHQLLVQQTGANTEAKPWFNRGLFGKAYDLTQTKSASANQPAPVYTTQAVTVKETASVPATVVVASSSNTVKTNDQQLVELWQKSSKPERQKFMTWLAGQSN</sequence>
<name>A0A3A8EWA6_9GAMM</name>
<protein>
    <submittedName>
        <fullName evidence="4">DUF2057 domain-containing protein</fullName>
    </submittedName>
</protein>
<reference evidence="4 5" key="1">
    <citation type="submission" date="2018-09" db="EMBL/GenBank/DDBJ databases">
        <title>The draft genome of Acinetobacter spp. strains.</title>
        <authorList>
            <person name="Qin J."/>
            <person name="Feng Y."/>
            <person name="Zong Z."/>
        </authorList>
    </citation>
    <scope>NUCLEOTIDE SEQUENCE [LARGE SCALE GENOMIC DNA]</scope>
    <source>
        <strain evidence="4 5">WCHAc060096</strain>
    </source>
</reference>
<feature type="signal peptide" evidence="3">
    <location>
        <begin position="1"/>
        <end position="20"/>
    </location>
</feature>
<evidence type="ECO:0000256" key="3">
    <source>
        <dbReference type="SAM" id="SignalP"/>
    </source>
</evidence>
<comment type="caution">
    <text evidence="4">The sequence shown here is derived from an EMBL/GenBank/DDBJ whole genome shotgun (WGS) entry which is preliminary data.</text>
</comment>
<feature type="chain" id="PRO_5017405042" evidence="3">
    <location>
        <begin position="21"/>
        <end position="227"/>
    </location>
</feature>
<keyword evidence="2 3" id="KW-0732">Signal</keyword>
<dbReference type="AlphaFoldDB" id="A0A3A8EWA6"/>
<evidence type="ECO:0000313" key="4">
    <source>
        <dbReference type="EMBL" id="RKG32713.1"/>
    </source>
</evidence>
<dbReference type="PANTHER" id="PTHR38108:SF1">
    <property type="entry name" value="UPF0319 PROTEIN YCCT"/>
    <property type="match status" value="1"/>
</dbReference>
<dbReference type="InterPro" id="IPR018635">
    <property type="entry name" value="UPF0319"/>
</dbReference>
<evidence type="ECO:0000256" key="1">
    <source>
        <dbReference type="ARBA" id="ARBA00008490"/>
    </source>
</evidence>
<proteinExistence type="inferred from homology"/>
<gene>
    <name evidence="4" type="ORF">D7V21_11065</name>
</gene>
<keyword evidence="5" id="KW-1185">Reference proteome</keyword>
<evidence type="ECO:0000313" key="5">
    <source>
        <dbReference type="Proteomes" id="UP000269001"/>
    </source>
</evidence>
<dbReference type="EMBL" id="RAXU01000013">
    <property type="protein sequence ID" value="RKG32713.1"/>
    <property type="molecule type" value="Genomic_DNA"/>
</dbReference>
<dbReference type="RefSeq" id="WP_120370546.1">
    <property type="nucleotide sequence ID" value="NZ_RAXU01000013.1"/>
</dbReference>
<evidence type="ECO:0000256" key="2">
    <source>
        <dbReference type="ARBA" id="ARBA00022729"/>
    </source>
</evidence>
<organism evidence="4 5">
    <name type="scientific">Acinetobacter guerrae</name>
    <dbReference type="NCBI Taxonomy" id="1843371"/>
    <lineage>
        <taxon>Bacteria</taxon>
        <taxon>Pseudomonadati</taxon>
        <taxon>Pseudomonadota</taxon>
        <taxon>Gammaproteobacteria</taxon>
        <taxon>Moraxellales</taxon>
        <taxon>Moraxellaceae</taxon>
        <taxon>Acinetobacter</taxon>
    </lineage>
</organism>